<dbReference type="InterPro" id="IPR036597">
    <property type="entry name" value="Fido-like_dom_sf"/>
</dbReference>
<dbReference type="Gene3D" id="1.10.3290.10">
    <property type="entry name" value="Fido-like domain"/>
    <property type="match status" value="1"/>
</dbReference>
<evidence type="ECO:0000313" key="3">
    <source>
        <dbReference type="EMBL" id="EFR45626.1"/>
    </source>
</evidence>
<evidence type="ECO:0000313" key="4">
    <source>
        <dbReference type="Proteomes" id="UP000005755"/>
    </source>
</evidence>
<dbReference type="AlphaFoldDB" id="A0AAI8QHQ8"/>
<dbReference type="Proteomes" id="UP000005755">
    <property type="component" value="Unassembled WGS sequence"/>
</dbReference>
<reference evidence="2 5" key="2">
    <citation type="journal article" date="2012" name="J. Bacteriol.">
        <title>Complete Genome Sequence of Helicobacter cinaedi Type Strain ATCC BAA-847.</title>
        <authorList>
            <person name="Miyoshi-Akiyama T."/>
            <person name="Takeshita N."/>
            <person name="Ohmagari N."/>
            <person name="Kirikae T."/>
        </authorList>
    </citation>
    <scope>NUCLEOTIDE SEQUENCE [LARGE SCALE GENOMIC DNA]</scope>
    <source>
        <strain evidence="2 5">ATCC BAA-847</strain>
    </source>
</reference>
<dbReference type="EMBL" id="DS990391">
    <property type="protein sequence ID" value="EFR45626.1"/>
    <property type="molecule type" value="Genomic_DNA"/>
</dbReference>
<evidence type="ECO:0000313" key="2">
    <source>
        <dbReference type="EMBL" id="BAM32998.1"/>
    </source>
</evidence>
<evidence type="ECO:0000259" key="1">
    <source>
        <dbReference type="PROSITE" id="PS51459"/>
    </source>
</evidence>
<accession>A0AAI8QHQ8</accession>
<reference evidence="2" key="3">
    <citation type="submission" date="2012-07" db="EMBL/GenBank/DDBJ databases">
        <authorList>
            <person name="Akiyama T."/>
            <person name="Takeshita N."/>
            <person name="Ohmagari N."/>
            <person name="Kirikae T."/>
        </authorList>
    </citation>
    <scope>NUCLEOTIDE SEQUENCE</scope>
    <source>
        <strain evidence="2">ATCC BAA-847</strain>
    </source>
</reference>
<evidence type="ECO:0000313" key="5">
    <source>
        <dbReference type="Proteomes" id="UP000006036"/>
    </source>
</evidence>
<dbReference type="Pfam" id="PF02661">
    <property type="entry name" value="Fic"/>
    <property type="match status" value="1"/>
</dbReference>
<organism evidence="2 5">
    <name type="scientific">Helicobacter cinaedi CCUG 18818 = ATCC BAA-847</name>
    <dbReference type="NCBI Taxonomy" id="537971"/>
    <lineage>
        <taxon>Bacteria</taxon>
        <taxon>Pseudomonadati</taxon>
        <taxon>Campylobacterota</taxon>
        <taxon>Epsilonproteobacteria</taxon>
        <taxon>Campylobacterales</taxon>
        <taxon>Helicobacteraceae</taxon>
        <taxon>Helicobacter</taxon>
    </lineage>
</organism>
<dbReference type="EMBL" id="AP012492">
    <property type="protein sequence ID" value="BAM32998.1"/>
    <property type="molecule type" value="Genomic_DNA"/>
</dbReference>
<reference evidence="4" key="4">
    <citation type="journal article" date="2014" name="Genome Announc.">
        <title>Draft genome sequences of six enterohepatic helicobacter species isolated from humans and one from rhesus macaques.</title>
        <authorList>
            <person name="Shen Z."/>
            <person name="Sheh A."/>
            <person name="Young S.K."/>
            <person name="Abouelliel A."/>
            <person name="Ward D.V."/>
            <person name="Earl A.M."/>
            <person name="Fox J.G."/>
        </authorList>
    </citation>
    <scope>NUCLEOTIDE SEQUENCE [LARGE SCALE GENOMIC DNA]</scope>
    <source>
        <strain evidence="4">CCUG 18818</strain>
    </source>
</reference>
<dbReference type="KEGG" id="hcb:HCBAA847_1778"/>
<sequence>MDYKDYIKQNPKPNRNDLIECISEFVTDIWQTHPFVEGNTRTTAVFTIMML</sequence>
<dbReference type="PROSITE" id="PS51459">
    <property type="entry name" value="FIDO"/>
    <property type="match status" value="1"/>
</dbReference>
<protein>
    <recommendedName>
        <fullName evidence="1">Fido domain-containing protein</fullName>
    </recommendedName>
</protein>
<gene>
    <name evidence="2" type="ORF">HCBAA847_1778</name>
    <name evidence="3" type="ORF">HCCG_00172</name>
</gene>
<dbReference type="InterPro" id="IPR003812">
    <property type="entry name" value="Fido"/>
</dbReference>
<keyword evidence="4" id="KW-1185">Reference proteome</keyword>
<dbReference type="SUPFAM" id="SSF140931">
    <property type="entry name" value="Fic-like"/>
    <property type="match status" value="1"/>
</dbReference>
<proteinExistence type="predicted"/>
<feature type="domain" description="Fido" evidence="1">
    <location>
        <begin position="1"/>
        <end position="51"/>
    </location>
</feature>
<name>A0AAI8QHQ8_9HELI</name>
<reference evidence="3" key="1">
    <citation type="submission" date="2008-08" db="EMBL/GenBank/DDBJ databases">
        <title>Annotation of Helicobacter cinaedi strain CCUG 18818.</title>
        <authorList>
            <consortium name="The Broad Institute Genome Sequencing Platform"/>
            <person name="Fox J.G."/>
            <person name="Shen Z."/>
            <person name="Charoenlap N."/>
            <person name="Schauer D.B."/>
            <person name="Ward D."/>
            <person name="Mehta T."/>
            <person name="Young S."/>
            <person name="Jaffe D."/>
            <person name="Gnerre S."/>
            <person name="Berlin A."/>
            <person name="Heiman D."/>
            <person name="Hepburn T."/>
            <person name="Shea T."/>
            <person name="Sykes S."/>
            <person name="Alvarado L."/>
            <person name="Kodira C."/>
            <person name="Borodovsky M."/>
            <person name="Lander E."/>
            <person name="Galagan J."/>
            <person name="Nusbaum C."/>
            <person name="Birren B."/>
        </authorList>
    </citation>
    <scope>NUCLEOTIDE SEQUENCE</scope>
    <source>
        <strain evidence="3">CCUG 18818</strain>
    </source>
</reference>
<dbReference type="Proteomes" id="UP000006036">
    <property type="component" value="Chromosome 1"/>
</dbReference>